<organism evidence="4 5">
    <name type="scientific">Sclerotinia sclerotiorum (strain ATCC 18683 / 1980 / Ss-1)</name>
    <name type="common">White mold</name>
    <name type="synonym">Whetzelinia sclerotiorum</name>
    <dbReference type="NCBI Taxonomy" id="665079"/>
    <lineage>
        <taxon>Eukaryota</taxon>
        <taxon>Fungi</taxon>
        <taxon>Dikarya</taxon>
        <taxon>Ascomycota</taxon>
        <taxon>Pezizomycotina</taxon>
        <taxon>Leotiomycetes</taxon>
        <taxon>Helotiales</taxon>
        <taxon>Sclerotiniaceae</taxon>
        <taxon>Sclerotinia</taxon>
    </lineage>
</organism>
<dbReference type="GO" id="GO:0003723">
    <property type="term" value="F:RNA binding"/>
    <property type="evidence" value="ECO:0007669"/>
    <property type="project" value="UniProtKB-KW"/>
</dbReference>
<dbReference type="Pfam" id="PF05183">
    <property type="entry name" value="RdRP"/>
    <property type="match status" value="1"/>
</dbReference>
<dbReference type="RefSeq" id="XP_001595288.1">
    <property type="nucleotide sequence ID" value="XM_001595238.1"/>
</dbReference>
<dbReference type="HOGENOM" id="CLU_002322_1_1_1"/>
<dbReference type="GO" id="GO:0003968">
    <property type="term" value="F:RNA-directed RNA polymerase activity"/>
    <property type="evidence" value="ECO:0000318"/>
    <property type="project" value="GO_Central"/>
</dbReference>
<gene>
    <name evidence="4" type="ORF">SS1G_03377</name>
</gene>
<dbReference type="Proteomes" id="UP000001312">
    <property type="component" value="Unassembled WGS sequence"/>
</dbReference>
<feature type="region of interest" description="Disordered" evidence="2">
    <location>
        <begin position="197"/>
        <end position="219"/>
    </location>
</feature>
<dbReference type="KEGG" id="ssl:SS1G_03377"/>
<keyword evidence="1" id="KW-0694">RNA-binding</keyword>
<keyword evidence="1" id="KW-0548">Nucleotidyltransferase</keyword>
<dbReference type="GeneID" id="5491921"/>
<dbReference type="InParanoid" id="A7EDI7"/>
<dbReference type="OMA" id="VHFGFSN"/>
<dbReference type="GO" id="GO:0031380">
    <property type="term" value="C:nuclear RNA-directed RNA polymerase complex"/>
    <property type="evidence" value="ECO:0000318"/>
    <property type="project" value="GO_Central"/>
</dbReference>
<dbReference type="PANTHER" id="PTHR23079:SF14">
    <property type="entry name" value="RNA-DEPENDENT RNA POLYMERASE"/>
    <property type="match status" value="1"/>
</dbReference>
<dbReference type="PANTHER" id="PTHR23079">
    <property type="entry name" value="RNA-DEPENDENT RNA POLYMERASE"/>
    <property type="match status" value="1"/>
</dbReference>
<dbReference type="EC" id="2.7.7.48" evidence="1"/>
<dbReference type="InterPro" id="IPR007855">
    <property type="entry name" value="RDRP"/>
</dbReference>
<reference evidence="5" key="1">
    <citation type="journal article" date="2011" name="PLoS Genet.">
        <title>Genomic analysis of the necrotrophic fungal pathogens Sclerotinia sclerotiorum and Botrytis cinerea.</title>
        <authorList>
            <person name="Amselem J."/>
            <person name="Cuomo C.A."/>
            <person name="van Kan J.A."/>
            <person name="Viaud M."/>
            <person name="Benito E.P."/>
            <person name="Couloux A."/>
            <person name="Coutinho P.M."/>
            <person name="de Vries R.P."/>
            <person name="Dyer P.S."/>
            <person name="Fillinger S."/>
            <person name="Fournier E."/>
            <person name="Gout L."/>
            <person name="Hahn M."/>
            <person name="Kohn L."/>
            <person name="Lapalu N."/>
            <person name="Plummer K.M."/>
            <person name="Pradier J.M."/>
            <person name="Quevillon E."/>
            <person name="Sharon A."/>
            <person name="Simon A."/>
            <person name="ten Have A."/>
            <person name="Tudzynski B."/>
            <person name="Tudzynski P."/>
            <person name="Wincker P."/>
            <person name="Andrew M."/>
            <person name="Anthouard V."/>
            <person name="Beever R.E."/>
            <person name="Beffa R."/>
            <person name="Benoit I."/>
            <person name="Bouzid O."/>
            <person name="Brault B."/>
            <person name="Chen Z."/>
            <person name="Choquer M."/>
            <person name="Collemare J."/>
            <person name="Cotton P."/>
            <person name="Danchin E.G."/>
            <person name="Da Silva C."/>
            <person name="Gautier A."/>
            <person name="Giraud C."/>
            <person name="Giraud T."/>
            <person name="Gonzalez C."/>
            <person name="Grossetete S."/>
            <person name="Guldener U."/>
            <person name="Henrissat B."/>
            <person name="Howlett B.J."/>
            <person name="Kodira C."/>
            <person name="Kretschmer M."/>
            <person name="Lappartient A."/>
            <person name="Leroch M."/>
            <person name="Levis C."/>
            <person name="Mauceli E."/>
            <person name="Neuveglise C."/>
            <person name="Oeser B."/>
            <person name="Pearson M."/>
            <person name="Poulain J."/>
            <person name="Poussereau N."/>
            <person name="Quesneville H."/>
            <person name="Rascle C."/>
            <person name="Schumacher J."/>
            <person name="Segurens B."/>
            <person name="Sexton A."/>
            <person name="Silva E."/>
            <person name="Sirven C."/>
            <person name="Soanes D.M."/>
            <person name="Talbot N.J."/>
            <person name="Templeton M."/>
            <person name="Yandava C."/>
            <person name="Yarden O."/>
            <person name="Zeng Q."/>
            <person name="Rollins J.A."/>
            <person name="Lebrun M.H."/>
            <person name="Dickman M."/>
        </authorList>
    </citation>
    <scope>NUCLEOTIDE SEQUENCE [LARGE SCALE GENOMIC DNA]</scope>
    <source>
        <strain evidence="5">ATCC 18683 / 1980 / Ss-1</strain>
    </source>
</reference>
<name>A7EDI7_SCLS1</name>
<evidence type="ECO:0000313" key="5">
    <source>
        <dbReference type="Proteomes" id="UP000001312"/>
    </source>
</evidence>
<comment type="similarity">
    <text evidence="1">Belongs to the RdRP family.</text>
</comment>
<keyword evidence="1" id="KW-0808">Transferase</keyword>
<keyword evidence="1" id="KW-0696">RNA-directed RNA polymerase</keyword>
<proteinExistence type="inferred from homology"/>
<dbReference type="GO" id="GO:0030422">
    <property type="term" value="P:siRNA processing"/>
    <property type="evidence" value="ECO:0000318"/>
    <property type="project" value="GO_Central"/>
</dbReference>
<evidence type="ECO:0000256" key="1">
    <source>
        <dbReference type="RuleBase" id="RU363098"/>
    </source>
</evidence>
<evidence type="ECO:0000313" key="4">
    <source>
        <dbReference type="EMBL" id="EDO00903.1"/>
    </source>
</evidence>
<evidence type="ECO:0000259" key="3">
    <source>
        <dbReference type="Pfam" id="PF05183"/>
    </source>
</evidence>
<dbReference type="EMBL" id="CH476624">
    <property type="protein sequence ID" value="EDO00903.1"/>
    <property type="molecule type" value="Genomic_DNA"/>
</dbReference>
<dbReference type="InterPro" id="IPR057596">
    <property type="entry name" value="RDRP_core"/>
</dbReference>
<feature type="compositionally biased region" description="Polar residues" evidence="2">
    <location>
        <begin position="197"/>
        <end position="212"/>
    </location>
</feature>
<sequence length="1390" mass="157433">MSAAPKTPGLAGKIRADEEIKGIYDSLNGRWDLGLLQRGLDSPGNRKNRCKSLQQELVDEIMFKIRYLYFKNLVYTLLESFNTQAQALYSGWVYKPKADRGVVPEKTRQRPHPTTSDERMELLKCLVSILNTAFESCQSGSATPSSRGFQQGISLNEKANASVHSIRNTQPDDSPVAFPLKSAQKLDGKRLLEPFSDINTSTKKTKTPANKSSARESLSKLPLQWNVSRPQNTKPALSKMVPLKGDATTKVDTSFTTDVSGVFSQGYSSTLVNTQSTVPDPDPELVMKKLRTNSISLDEQEPKTQSSDFGSSFDTTEADRVYAESFGAMAPSQDPPKYDVMDDLDEEMSDEMLDQIVDDSKHKDTESCLNEMLPTLPSCLKKAPFFVSYEITRVFLFVQVPMAGFTLPYVKAWEEYDKFWNMLKGLPILQGKKFPERCPRKVWDIATKGYIRGFNGLVFTATLRENKTEFGPLISFHLQPMKLDLTNRLERRFGSDRFIEFAVPDLESMKRGSPAFKVDPNACDALKSWLVNGDHQLLGRTYKAFYVTSGKRKRKSSLKSDAEEESSATPYRAFLFATDGIGFVKGSRARNPAPQVRVRMTVGEMLNCIRPTAENDYQPYMKLFARTALVVSRNRATVTVDQAHIRRREDIRNPDVNNPKKTYVMTDGAGRLSLALARKIVFELELSYIPAAFQGRFGEAKGLWIVDRSEDIESDWIELYDEQCKWERGEEGSPEFDHWSHRTFEVVGHSAPLKTADLNTQLLPLLVHQATDPRAMRNAILNALKEGLKQSLEELKTALTSPQELRSWIRLTNSSVQDRVKNGAIQWRGGLPAKHEDRLSTLLDAGFDPRKLHYIMELAKKAFDMKCEELKERLNITVAKSTKVYMVPDFWGVLEPNEVHLNFSSFVDNESGLSDTQLENVDVLVARNPAHYPSDIQRVTAVSKHELRHLKDVIVFSTKGYPSLADKLSGGDYDGDIAWVCWDPAIVESFANADVPKVPDLVKEGFIKQDKRTYAQLTKGCSDPTNTFLCASFDFNMCQSMLGPCTAWKEKIEYDIRDLDRPEITFLSTLLSNLVDQAKQGYIFTQKDFQKVKNHILKTTRTPRLPAYKDKDEVPSKKDHILDHMMMVVHEETKALKTEFYDSVDTPPQYDPELAQLYKDQREKAKVPKKETATPEEIERAAQWKLLLDQLDEDINKVKNNWSNRMHSGLTPSKRFSRDEDETRADFAPIRDECFQEFSNIKPHAESKLISTWLDPDTQSQHGDWALLRASALYATYAPKPYFRDSSVSVPKLVWWMAGRQLAFIKARLSGLVPVAGNMYAMLKADKGFVRQLRACEGVGGGEFCGVMRVGGWGMGSLMMMFLMRFEGLVARGVRGWLLRCGLCCERRVD</sequence>
<comment type="catalytic activity">
    <reaction evidence="1">
        <text>RNA(n) + a ribonucleoside 5'-triphosphate = RNA(n+1) + diphosphate</text>
        <dbReference type="Rhea" id="RHEA:21248"/>
        <dbReference type="Rhea" id="RHEA-COMP:14527"/>
        <dbReference type="Rhea" id="RHEA-COMP:17342"/>
        <dbReference type="ChEBI" id="CHEBI:33019"/>
        <dbReference type="ChEBI" id="CHEBI:61557"/>
        <dbReference type="ChEBI" id="CHEBI:140395"/>
        <dbReference type="EC" id="2.7.7.48"/>
    </reaction>
</comment>
<protein>
    <recommendedName>
        <fullName evidence="1">RNA-dependent RNA polymerase</fullName>
        <ecNumber evidence="1">2.7.7.48</ecNumber>
    </recommendedName>
</protein>
<dbReference type="Gene3D" id="1.10.8.790">
    <property type="entry name" value="RNA-dependent RNA polymerase, slab domain, helical subdomain-like"/>
    <property type="match status" value="1"/>
</dbReference>
<keyword evidence="5" id="KW-1185">Reference proteome</keyword>
<accession>A7EDI7</accession>
<evidence type="ECO:0000256" key="2">
    <source>
        <dbReference type="SAM" id="MobiDB-lite"/>
    </source>
</evidence>
<dbReference type="STRING" id="665079.A7EDI7"/>
<feature type="domain" description="RDRP core" evidence="3">
    <location>
        <begin position="476"/>
        <end position="1126"/>
    </location>
</feature>
<dbReference type="eggNOG" id="KOG0988">
    <property type="taxonomic scope" value="Eukaryota"/>
</dbReference>